<name>A0ABT6WNJ7_9ACTN</name>
<gene>
    <name evidence="4" type="ORF">QLQ12_22005</name>
</gene>
<dbReference type="RefSeq" id="WP_282762165.1">
    <property type="nucleotide sequence ID" value="NZ_JASCTH010000014.1"/>
</dbReference>
<evidence type="ECO:0000259" key="3">
    <source>
        <dbReference type="Pfam" id="PF13579"/>
    </source>
</evidence>
<dbReference type="Proteomes" id="UP001241758">
    <property type="component" value="Unassembled WGS sequence"/>
</dbReference>
<evidence type="ECO:0000256" key="2">
    <source>
        <dbReference type="ARBA" id="ARBA00022679"/>
    </source>
</evidence>
<dbReference type="PANTHER" id="PTHR46401">
    <property type="entry name" value="GLYCOSYLTRANSFERASE WBBK-RELATED"/>
    <property type="match status" value="1"/>
</dbReference>
<evidence type="ECO:0000256" key="1">
    <source>
        <dbReference type="ARBA" id="ARBA00022676"/>
    </source>
</evidence>
<dbReference type="EMBL" id="JASCTH010000014">
    <property type="protein sequence ID" value="MDI6101293.1"/>
    <property type="molecule type" value="Genomic_DNA"/>
</dbReference>
<protein>
    <submittedName>
        <fullName evidence="4">Glycosyltransferase family 4 protein</fullName>
    </submittedName>
</protein>
<evidence type="ECO:0000313" key="5">
    <source>
        <dbReference type="Proteomes" id="UP001241758"/>
    </source>
</evidence>
<organism evidence="4 5">
    <name type="scientific">Actinoplanes sandaracinus</name>
    <dbReference type="NCBI Taxonomy" id="3045177"/>
    <lineage>
        <taxon>Bacteria</taxon>
        <taxon>Bacillati</taxon>
        <taxon>Actinomycetota</taxon>
        <taxon>Actinomycetes</taxon>
        <taxon>Micromonosporales</taxon>
        <taxon>Micromonosporaceae</taxon>
        <taxon>Actinoplanes</taxon>
    </lineage>
</organism>
<dbReference type="Pfam" id="PF13579">
    <property type="entry name" value="Glyco_trans_4_4"/>
    <property type="match status" value="1"/>
</dbReference>
<dbReference type="SUPFAM" id="SSF53756">
    <property type="entry name" value="UDP-Glycosyltransferase/glycogen phosphorylase"/>
    <property type="match status" value="1"/>
</dbReference>
<keyword evidence="1" id="KW-0328">Glycosyltransferase</keyword>
<feature type="domain" description="Glycosyltransferase subfamily 4-like N-terminal" evidence="3">
    <location>
        <begin position="19"/>
        <end position="202"/>
    </location>
</feature>
<dbReference type="InterPro" id="IPR028098">
    <property type="entry name" value="Glyco_trans_4-like_N"/>
</dbReference>
<dbReference type="Gene3D" id="3.40.50.2000">
    <property type="entry name" value="Glycogen Phosphorylase B"/>
    <property type="match status" value="2"/>
</dbReference>
<reference evidence="4 5" key="1">
    <citation type="submission" date="2023-05" db="EMBL/GenBank/DDBJ databases">
        <title>Actinoplanes sp. NEAU-A12 genome sequencing.</title>
        <authorList>
            <person name="Wang Z.-S."/>
        </authorList>
    </citation>
    <scope>NUCLEOTIDE SEQUENCE [LARGE SCALE GENOMIC DNA]</scope>
    <source>
        <strain evidence="4 5">NEAU-A12</strain>
    </source>
</reference>
<accession>A0ABT6WNJ7</accession>
<dbReference type="PANTHER" id="PTHR46401:SF2">
    <property type="entry name" value="GLYCOSYLTRANSFERASE WBBK-RELATED"/>
    <property type="match status" value="1"/>
</dbReference>
<dbReference type="CDD" id="cd03794">
    <property type="entry name" value="GT4_WbuB-like"/>
    <property type="match status" value="1"/>
</dbReference>
<proteinExistence type="predicted"/>
<keyword evidence="2" id="KW-0808">Transferase</keyword>
<sequence length="407" mass="43738">MRIGVVSQWYPPEPAHIPENLARGLVARGHRVRVLTGFPNYPTGTLYPGYRQRWADTSVIDGVTVRRVPEYPSHDRSGIRRAASYLSFAATSSAAAAGYLRGADVLYVYLTPATVFAAPALLRALRGTPVVVHMQDIWPESVVCSSMVPAGAAGRLIGAALHAAMRRVYRLATSIAVIAPAMRDIVVARGADPARVRVVLNWADESLFRPIEATPTARERIGRRRRCTIMYAGTIGPFQNIEDSVRAAAAVHDHVDLVLAGSGIGEAAARDLSTDLGTDNVRFLGRLPMADMAALYAAADFQLVTLKDLPVFRGIIPSKLAAALSCGSPVVASVAGDCAALVERHDIGLACPPGDWRSLADRFHRAATLPAGERAAMGRRALDCYRTRMSQQAGIGLLEDMLREAAR</sequence>
<dbReference type="Pfam" id="PF13692">
    <property type="entry name" value="Glyco_trans_1_4"/>
    <property type="match status" value="1"/>
</dbReference>
<keyword evidence="5" id="KW-1185">Reference proteome</keyword>
<comment type="caution">
    <text evidence="4">The sequence shown here is derived from an EMBL/GenBank/DDBJ whole genome shotgun (WGS) entry which is preliminary data.</text>
</comment>
<evidence type="ECO:0000313" key="4">
    <source>
        <dbReference type="EMBL" id="MDI6101293.1"/>
    </source>
</evidence>